<reference evidence="3 4" key="1">
    <citation type="journal article" date="2017" name="Int. J. Syst. Evol. Microbiol.">
        <title>Ramlibacter alkalitolerans sp. nov., alkali-tolerant bacterium isolated from soil of ginseng.</title>
        <authorList>
            <person name="Lee D.H."/>
            <person name="Cha C.J."/>
        </authorList>
    </citation>
    <scope>NUCLEOTIDE SEQUENCE [LARGE SCALE GENOMIC DNA]</scope>
    <source>
        <strain evidence="3 4">KACC 19305</strain>
    </source>
</reference>
<dbReference type="InterPro" id="IPR016035">
    <property type="entry name" value="Acyl_Trfase/lysoPLipase"/>
</dbReference>
<keyword evidence="4" id="KW-1185">Reference proteome</keyword>
<evidence type="ECO:0000259" key="2">
    <source>
        <dbReference type="Pfam" id="PF01734"/>
    </source>
</evidence>
<gene>
    <name evidence="3" type="ORF">JI746_27440</name>
</gene>
<dbReference type="Proteomes" id="UP000622707">
    <property type="component" value="Unassembled WGS sequence"/>
</dbReference>
<sequence length="385" mass="44059">MQKGEAKKRAIALAGGGPAAGLHIGALAALEEAGIDFKVFCLSCVGAWVGIVYNTRTPGGRAGKTLEYFQKYCFRDDRSYEWFPVNRGFAPDFASMWRAWASFPFSAERRWDSLWPRAEEVQGSMQRWFELFGKPPFGREFNYWMLNDFLAVNPWTRYMTALMFKSEVKGLSKIYYKDSEALCEAFRRKLSDPDMPEIYHNAWRLPTKDTKGRMQIFHNRAAPPDPRSKDYLEISPQSLCACSALPFIEENVTFDDGVEYSEGALVDTVNFANLLRDHRDLDEVWVSRIVDESQVKPAHTLGGALANLPMQFAAEVGEDDIKLFRQHLLNQSAMRPRVVEVPIHPDTEVTFDWSLKNLKRGFDEGKAAVEVLLRFDPQLKERFVQ</sequence>
<dbReference type="Gene3D" id="3.40.1090.10">
    <property type="entry name" value="Cytosolic phospholipase A2 catalytic domain"/>
    <property type="match status" value="1"/>
</dbReference>
<protein>
    <submittedName>
        <fullName evidence="3">Patatin-like phospholipase family protein</fullName>
    </submittedName>
</protein>
<name>A0ABS1JXH2_9BURK</name>
<comment type="caution">
    <text evidence="3">The sequence shown here is derived from an EMBL/GenBank/DDBJ whole genome shotgun (WGS) entry which is preliminary data.</text>
</comment>
<accession>A0ABS1JXH2</accession>
<feature type="domain" description="PNPLA" evidence="2">
    <location>
        <begin position="12"/>
        <end position="272"/>
    </location>
</feature>
<evidence type="ECO:0000313" key="3">
    <source>
        <dbReference type="EMBL" id="MBL0428867.1"/>
    </source>
</evidence>
<evidence type="ECO:0000256" key="1">
    <source>
        <dbReference type="ARBA" id="ARBA00023098"/>
    </source>
</evidence>
<proteinExistence type="predicted"/>
<dbReference type="InterPro" id="IPR002641">
    <property type="entry name" value="PNPLA_dom"/>
</dbReference>
<dbReference type="SUPFAM" id="SSF52151">
    <property type="entry name" value="FabD/lysophospholipase-like"/>
    <property type="match status" value="1"/>
</dbReference>
<dbReference type="RefSeq" id="WP_201693500.1">
    <property type="nucleotide sequence ID" value="NZ_JAEQND010000026.1"/>
</dbReference>
<dbReference type="Pfam" id="PF01734">
    <property type="entry name" value="Patatin"/>
    <property type="match status" value="1"/>
</dbReference>
<evidence type="ECO:0000313" key="4">
    <source>
        <dbReference type="Proteomes" id="UP000622707"/>
    </source>
</evidence>
<dbReference type="EMBL" id="JAEQND010000026">
    <property type="protein sequence ID" value="MBL0428867.1"/>
    <property type="molecule type" value="Genomic_DNA"/>
</dbReference>
<keyword evidence="1" id="KW-0443">Lipid metabolism</keyword>
<organism evidence="3 4">
    <name type="scientific">Ramlibacter alkalitolerans</name>
    <dbReference type="NCBI Taxonomy" id="2039631"/>
    <lineage>
        <taxon>Bacteria</taxon>
        <taxon>Pseudomonadati</taxon>
        <taxon>Pseudomonadota</taxon>
        <taxon>Betaproteobacteria</taxon>
        <taxon>Burkholderiales</taxon>
        <taxon>Comamonadaceae</taxon>
        <taxon>Ramlibacter</taxon>
    </lineage>
</organism>